<dbReference type="OrthoDB" id="9808564at2"/>
<keyword evidence="4 7" id="KW-0808">Transferase</keyword>
<dbReference type="InterPro" id="IPR004410">
    <property type="entry name" value="Malonyl_CoA-ACP_transAc_FabD"/>
</dbReference>
<accession>A0A4D6Y0N4</accession>
<dbReference type="UniPathway" id="UPA00094"/>
<comment type="similarity">
    <text evidence="7">Belongs to the fabD family.</text>
</comment>
<dbReference type="InterPro" id="IPR014043">
    <property type="entry name" value="Acyl_transferase_dom"/>
</dbReference>
<keyword evidence="5 7" id="KW-0012">Acyltransferase</keyword>
<dbReference type="SUPFAM" id="SSF52151">
    <property type="entry name" value="FabD/lysophospholipase-like"/>
    <property type="match status" value="1"/>
</dbReference>
<proteinExistence type="inferred from homology"/>
<dbReference type="SUPFAM" id="SSF55048">
    <property type="entry name" value="Probable ACP-binding domain of malonyl-CoA ACP transacylase"/>
    <property type="match status" value="1"/>
</dbReference>
<evidence type="ECO:0000256" key="6">
    <source>
        <dbReference type="ARBA" id="ARBA00048462"/>
    </source>
</evidence>
<feature type="domain" description="Malonyl-CoA:ACP transacylase (MAT)" evidence="9">
    <location>
        <begin position="7"/>
        <end position="310"/>
    </location>
</feature>
<evidence type="ECO:0000256" key="3">
    <source>
        <dbReference type="ARBA" id="ARBA00018953"/>
    </source>
</evidence>
<evidence type="ECO:0000313" key="11">
    <source>
        <dbReference type="Proteomes" id="UP000298564"/>
    </source>
</evidence>
<evidence type="ECO:0000313" key="10">
    <source>
        <dbReference type="EMBL" id="QCI22209.1"/>
    </source>
</evidence>
<evidence type="ECO:0000259" key="9">
    <source>
        <dbReference type="SMART" id="SM00827"/>
    </source>
</evidence>
<dbReference type="PANTHER" id="PTHR42681:SF1">
    <property type="entry name" value="MALONYL-COA-ACYL CARRIER PROTEIN TRANSACYLASE, MITOCHONDRIAL"/>
    <property type="match status" value="1"/>
</dbReference>
<evidence type="ECO:0000256" key="2">
    <source>
        <dbReference type="ARBA" id="ARBA00013258"/>
    </source>
</evidence>
<dbReference type="PANTHER" id="PTHR42681">
    <property type="entry name" value="MALONYL-COA-ACYL CARRIER PROTEIN TRANSACYLASE, MITOCHONDRIAL"/>
    <property type="match status" value="1"/>
</dbReference>
<dbReference type="InterPro" id="IPR050858">
    <property type="entry name" value="Mal-CoA-ACP_Trans/PKS_FabD"/>
</dbReference>
<reference evidence="10 11" key="2">
    <citation type="submission" date="2019-05" db="EMBL/GenBank/DDBJ databases">
        <title>Genome evolution of the obligate endosymbiont Buchnera aphidicola.</title>
        <authorList>
            <person name="Moran N.A."/>
        </authorList>
    </citation>
    <scope>NUCLEOTIDE SEQUENCE [LARGE SCALE GENOMIC DNA]</scope>
    <source>
        <strain evidence="10 11">Lps</strain>
    </source>
</reference>
<evidence type="ECO:0000256" key="7">
    <source>
        <dbReference type="PIRNR" id="PIRNR000446"/>
    </source>
</evidence>
<dbReference type="AlphaFoldDB" id="A0A4D6Y0N4"/>
<name>A0A4D6Y0N4_9GAMM</name>
<dbReference type="EC" id="2.3.1.39" evidence="2 7"/>
<dbReference type="InterPro" id="IPR016036">
    <property type="entry name" value="Malonyl_transacylase_ACP-bd"/>
</dbReference>
<sequence>MNSFAMLFPGQGSQYIGMLSSFFQNNNIITQTFNEASHYINDNLLKLVKEGPKIKLNQNKYTQVIILTASVSIYRLWKKKNGRLPSLMSGHSLGEYSALVCSGSIKFSDALKIVFLRGKLMEATTINRPGLMKAIIGIESKIVQSICKIMSSKKKIVAIASINSDNQTVISGDKNTVCKTSLICKNFGAKHIFNLNINIAAHCILMKPISKQLKKILHLSIIRSPNIPIINNVDVKIENTTKKIQSALIRQIYSTVRWKEIINLIQSKKIFIMLEIGPGKILTNLNKNNKKIISFDTNNLKNFLIAFKKINK</sequence>
<reference evidence="10 11" key="1">
    <citation type="submission" date="2018-12" db="EMBL/GenBank/DDBJ databases">
        <authorList>
            <person name="Chong R.A."/>
        </authorList>
    </citation>
    <scope>NUCLEOTIDE SEQUENCE [LARGE SCALE GENOMIC DNA]</scope>
    <source>
        <strain evidence="10 11">Lps</strain>
    </source>
</reference>
<comment type="pathway">
    <text evidence="1">Lipid metabolism; fatty acid biosynthesis.</text>
</comment>
<dbReference type="EMBL" id="CP034870">
    <property type="protein sequence ID" value="QCI22209.1"/>
    <property type="molecule type" value="Genomic_DNA"/>
</dbReference>
<dbReference type="PIRSF" id="PIRSF000446">
    <property type="entry name" value="Mct"/>
    <property type="match status" value="1"/>
</dbReference>
<dbReference type="Proteomes" id="UP000298564">
    <property type="component" value="Chromosome"/>
</dbReference>
<dbReference type="Pfam" id="PF00698">
    <property type="entry name" value="Acyl_transf_1"/>
    <property type="match status" value="1"/>
</dbReference>
<evidence type="ECO:0000256" key="5">
    <source>
        <dbReference type="ARBA" id="ARBA00023315"/>
    </source>
</evidence>
<dbReference type="Gene3D" id="3.40.366.10">
    <property type="entry name" value="Malonyl-Coenzyme A Acyl Carrier Protein, domain 2"/>
    <property type="match status" value="1"/>
</dbReference>
<organism evidence="10 11">
    <name type="scientific">Buchnera aphidicola</name>
    <name type="common">Lipaphis pseudobrassicae</name>
    <dbReference type="NCBI Taxonomy" id="1258543"/>
    <lineage>
        <taxon>Bacteria</taxon>
        <taxon>Pseudomonadati</taxon>
        <taxon>Pseudomonadota</taxon>
        <taxon>Gammaproteobacteria</taxon>
        <taxon>Enterobacterales</taxon>
        <taxon>Erwiniaceae</taxon>
        <taxon>Buchnera</taxon>
    </lineage>
</organism>
<comment type="catalytic activity">
    <reaction evidence="6 7">
        <text>holo-[ACP] + malonyl-CoA = malonyl-[ACP] + CoA</text>
        <dbReference type="Rhea" id="RHEA:41792"/>
        <dbReference type="Rhea" id="RHEA-COMP:9623"/>
        <dbReference type="Rhea" id="RHEA-COMP:9685"/>
        <dbReference type="ChEBI" id="CHEBI:57287"/>
        <dbReference type="ChEBI" id="CHEBI:57384"/>
        <dbReference type="ChEBI" id="CHEBI:64479"/>
        <dbReference type="ChEBI" id="CHEBI:78449"/>
        <dbReference type="EC" id="2.3.1.39"/>
    </reaction>
</comment>
<dbReference type="NCBIfam" id="TIGR00128">
    <property type="entry name" value="fabD"/>
    <property type="match status" value="1"/>
</dbReference>
<dbReference type="InterPro" id="IPR016035">
    <property type="entry name" value="Acyl_Trfase/lysoPLipase"/>
</dbReference>
<evidence type="ECO:0000256" key="4">
    <source>
        <dbReference type="ARBA" id="ARBA00022679"/>
    </source>
</evidence>
<dbReference type="InterPro" id="IPR024925">
    <property type="entry name" value="Malonyl_CoA-ACP_transAc"/>
</dbReference>
<dbReference type="InterPro" id="IPR001227">
    <property type="entry name" value="Ac_transferase_dom_sf"/>
</dbReference>
<dbReference type="Gene3D" id="3.30.70.250">
    <property type="entry name" value="Malonyl-CoA ACP transacylase, ACP-binding"/>
    <property type="match status" value="1"/>
</dbReference>
<feature type="active site" evidence="8">
    <location>
        <position position="92"/>
    </location>
</feature>
<protein>
    <recommendedName>
        <fullName evidence="3 7">Malonyl CoA-acyl carrier protein transacylase</fullName>
        <ecNumber evidence="2 7">2.3.1.39</ecNumber>
    </recommendedName>
</protein>
<dbReference type="GO" id="GO:0004314">
    <property type="term" value="F:[acyl-carrier-protein] S-malonyltransferase activity"/>
    <property type="evidence" value="ECO:0007669"/>
    <property type="project" value="UniProtKB-EC"/>
</dbReference>
<gene>
    <name evidence="10" type="primary">fabD</name>
    <name evidence="10" type="ORF">D9V70_01795</name>
</gene>
<dbReference type="GO" id="GO:0006633">
    <property type="term" value="P:fatty acid biosynthetic process"/>
    <property type="evidence" value="ECO:0007669"/>
    <property type="project" value="UniProtKB-UniPathway"/>
</dbReference>
<evidence type="ECO:0000256" key="8">
    <source>
        <dbReference type="PIRSR" id="PIRSR000446-1"/>
    </source>
</evidence>
<evidence type="ECO:0000256" key="1">
    <source>
        <dbReference type="ARBA" id="ARBA00005194"/>
    </source>
</evidence>
<dbReference type="GO" id="GO:0005829">
    <property type="term" value="C:cytosol"/>
    <property type="evidence" value="ECO:0007669"/>
    <property type="project" value="TreeGrafter"/>
</dbReference>
<feature type="active site" evidence="8">
    <location>
        <position position="202"/>
    </location>
</feature>
<dbReference type="SMART" id="SM00827">
    <property type="entry name" value="PKS_AT"/>
    <property type="match status" value="1"/>
</dbReference>
<dbReference type="RefSeq" id="WP_158356049.1">
    <property type="nucleotide sequence ID" value="NZ_CP034870.1"/>
</dbReference>